<dbReference type="InterPro" id="IPR003615">
    <property type="entry name" value="HNH_nuc"/>
</dbReference>
<proteinExistence type="predicted"/>
<dbReference type="Proteomes" id="UP001524502">
    <property type="component" value="Unassembled WGS sequence"/>
</dbReference>
<dbReference type="GO" id="GO:0004519">
    <property type="term" value="F:endonuclease activity"/>
    <property type="evidence" value="ECO:0007669"/>
    <property type="project" value="UniProtKB-KW"/>
</dbReference>
<comment type="caution">
    <text evidence="2">The sequence shown here is derived from an EMBL/GenBank/DDBJ whole genome shotgun (WGS) entry which is preliminary data.</text>
</comment>
<keyword evidence="2" id="KW-0540">Nuclease</keyword>
<accession>A0ABT1RLJ8</accession>
<dbReference type="EMBL" id="JANFXK010000004">
    <property type="protein sequence ID" value="MCQ4636064.1"/>
    <property type="molecule type" value="Genomic_DNA"/>
</dbReference>
<keyword evidence="3" id="KW-1185">Reference proteome</keyword>
<dbReference type="RefSeq" id="WP_256131253.1">
    <property type="nucleotide sequence ID" value="NZ_JANFXK010000004.1"/>
</dbReference>
<organism evidence="2 3">
    <name type="scientific">Anaerovorax odorimutans</name>
    <dbReference type="NCBI Taxonomy" id="109327"/>
    <lineage>
        <taxon>Bacteria</taxon>
        <taxon>Bacillati</taxon>
        <taxon>Bacillota</taxon>
        <taxon>Clostridia</taxon>
        <taxon>Peptostreptococcales</taxon>
        <taxon>Anaerovoracaceae</taxon>
        <taxon>Anaerovorax</taxon>
    </lineage>
</organism>
<keyword evidence="2" id="KW-0378">Hydrolase</keyword>
<feature type="domain" description="HNH nuclease" evidence="1">
    <location>
        <begin position="240"/>
        <end position="283"/>
    </location>
</feature>
<gene>
    <name evidence="2" type="ORF">NE619_04940</name>
</gene>
<dbReference type="Gene3D" id="1.10.30.50">
    <property type="match status" value="1"/>
</dbReference>
<sequence length="364" mass="43333">MLLPYSSELEISNLSRLFDKMSESYKIFWFRAILDKVAAGKTRLTYDELINQMIADAWYMVSEYKLNLGPSDTLEAAVHHVHQISGLKSSEKKETILKFLENCRDKELLKKKRTLTEQVPYRLQAPFIEAIKGNDWKGPKQLLAERINYEKRLMYYFVQISGLSSQIEMQDDWARYLQENQQIIRGWIQYNLIEYLQRRNPSVPGIVNKLYPPQERKLEKVKKYWRAITEVKPLREIYGFEPLSKTNLSIDHFVPWSYVAHDELWNLHPTTKGINSSKNNNLPDWKTYFSRFCGLEFYSYQLIWKYDKIHVEFEKCQKEHLNSTEALRLYARGHNEAEFTRQLEDLVQPVYQSAQKMGFGRWTL</sequence>
<evidence type="ECO:0000313" key="2">
    <source>
        <dbReference type="EMBL" id="MCQ4636064.1"/>
    </source>
</evidence>
<evidence type="ECO:0000313" key="3">
    <source>
        <dbReference type="Proteomes" id="UP001524502"/>
    </source>
</evidence>
<name>A0ABT1RLJ8_9FIRM</name>
<dbReference type="Pfam" id="PF13395">
    <property type="entry name" value="HNH_4"/>
    <property type="match status" value="1"/>
</dbReference>
<protein>
    <submittedName>
        <fullName evidence="2">HNH endonuclease</fullName>
    </submittedName>
</protein>
<evidence type="ECO:0000259" key="1">
    <source>
        <dbReference type="Pfam" id="PF13395"/>
    </source>
</evidence>
<keyword evidence="2" id="KW-0255">Endonuclease</keyword>
<reference evidence="2 3" key="1">
    <citation type="submission" date="2022-06" db="EMBL/GenBank/DDBJ databases">
        <title>Isolation of gut microbiota from human fecal samples.</title>
        <authorList>
            <person name="Pamer E.G."/>
            <person name="Barat B."/>
            <person name="Waligurski E."/>
            <person name="Medina S."/>
            <person name="Paddock L."/>
            <person name="Mostad J."/>
        </authorList>
    </citation>
    <scope>NUCLEOTIDE SEQUENCE [LARGE SCALE GENOMIC DNA]</scope>
    <source>
        <strain evidence="2 3">SL.3.17</strain>
    </source>
</reference>